<dbReference type="PANTHER" id="PTHR11963">
    <property type="entry name" value="LEUCINE AMINOPEPTIDASE-RELATED"/>
    <property type="match status" value="1"/>
</dbReference>
<dbReference type="Pfam" id="PF00883">
    <property type="entry name" value="Peptidase_M17"/>
    <property type="match status" value="1"/>
</dbReference>
<dbReference type="AlphaFoldDB" id="A0A368HDU2"/>
<keyword evidence="4" id="KW-0378">Hydrolase</keyword>
<dbReference type="OrthoDB" id="9809354at2"/>
<comment type="caution">
    <text evidence="7">The sequence shown here is derived from an EMBL/GenBank/DDBJ whole genome shotgun (WGS) entry which is preliminary data.</text>
</comment>
<dbReference type="EMBL" id="PSYR01000002">
    <property type="protein sequence ID" value="RCN56593.1"/>
    <property type="molecule type" value="Genomic_DNA"/>
</dbReference>
<evidence type="ECO:0000256" key="2">
    <source>
        <dbReference type="ARBA" id="ARBA00022438"/>
    </source>
</evidence>
<evidence type="ECO:0000256" key="3">
    <source>
        <dbReference type="ARBA" id="ARBA00022670"/>
    </source>
</evidence>
<evidence type="ECO:0000256" key="5">
    <source>
        <dbReference type="ARBA" id="ARBA00023211"/>
    </source>
</evidence>
<keyword evidence="2" id="KW-0031">Aminopeptidase</keyword>
<gene>
    <name evidence="7" type="ORF">C4900_12465</name>
</gene>
<evidence type="ECO:0000256" key="1">
    <source>
        <dbReference type="ARBA" id="ARBA00009528"/>
    </source>
</evidence>
<dbReference type="PANTHER" id="PTHR11963:SF23">
    <property type="entry name" value="CYTOSOL AMINOPEPTIDASE"/>
    <property type="match status" value="1"/>
</dbReference>
<accession>A0A368HDU2</accession>
<dbReference type="SUPFAM" id="SSF53187">
    <property type="entry name" value="Zn-dependent exopeptidases"/>
    <property type="match status" value="1"/>
</dbReference>
<proteinExistence type="inferred from homology"/>
<protein>
    <submittedName>
        <fullName evidence="7">Peptidase M17</fullName>
    </submittedName>
</protein>
<reference evidence="7 8" key="1">
    <citation type="submission" date="2018-02" db="EMBL/GenBank/DDBJ databases">
        <title>Insights into the biology of acidophilic members of the Acidiferrobacteraceae family derived from comparative genomic analyses.</title>
        <authorList>
            <person name="Issotta F."/>
            <person name="Thyssen C."/>
            <person name="Mena C."/>
            <person name="Moya A."/>
            <person name="Bellenberg S."/>
            <person name="Sproer C."/>
            <person name="Covarrubias P.C."/>
            <person name="Sand W."/>
            <person name="Quatrini R."/>
            <person name="Vera M."/>
        </authorList>
    </citation>
    <scope>NUCLEOTIDE SEQUENCE [LARGE SCALE GENOMIC DNA]</scope>
    <source>
        <strain evidence="8">m-1</strain>
    </source>
</reference>
<dbReference type="GO" id="GO:0030145">
    <property type="term" value="F:manganese ion binding"/>
    <property type="evidence" value="ECO:0007669"/>
    <property type="project" value="InterPro"/>
</dbReference>
<dbReference type="Proteomes" id="UP000253250">
    <property type="component" value="Unassembled WGS sequence"/>
</dbReference>
<dbReference type="InterPro" id="IPR011356">
    <property type="entry name" value="Leucine_aapep/pepB"/>
</dbReference>
<dbReference type="Gene3D" id="3.40.630.10">
    <property type="entry name" value="Zn peptidases"/>
    <property type="match status" value="1"/>
</dbReference>
<feature type="domain" description="Cytosol aminopeptidase" evidence="6">
    <location>
        <begin position="171"/>
        <end position="474"/>
    </location>
</feature>
<sequence length="487" mass="52276">MSAFKLPRVRYRETDDATADLARYQHIALIVAKAADLAHAPFGTLLQKRLKAQGVAIKPGTVFLSEAPDETGTTLAVGFIADTRETFALLELARKLTGFRPGVTHVALLAPGLKGAAHKEALRALVRCLYAQVPLPSRQTGQTRNPPMAVDVYGASDGDRALRAAAHGNHLARALSVLPANELGPADYVKRVKKLAIDNGWHCRFLDEKRLAALGAGAFLAVTRTRAAGAGIVHLRYTPRKAVRPPVALVGKGICFDTGGVNLKPARHMYGMHEDMQGSAVALGALLALTQSHAPFRIDCYLAIAENAIGPLSYRPNEVVRAVDGTTIEVVHTDAEGRMVLADTLALAARERPGLIIDYATLTGACVYALGTRMTGAFTNRPELYLRLIEAGRASGERVWPFPLADDYDADLKSDIADIKQCTLEGEADHILAALFLKRFIAHDPTWIHLDLSAGRHKGGLGAIPTDTTGFGVDFTLALLADPAFAW</sequence>
<dbReference type="InterPro" id="IPR000819">
    <property type="entry name" value="Peptidase_M17_C"/>
</dbReference>
<dbReference type="PRINTS" id="PR00481">
    <property type="entry name" value="LAMNOPPTDASE"/>
</dbReference>
<keyword evidence="8" id="KW-1185">Reference proteome</keyword>
<comment type="similarity">
    <text evidence="1">Belongs to the peptidase M17 family.</text>
</comment>
<evidence type="ECO:0000313" key="8">
    <source>
        <dbReference type="Proteomes" id="UP000253250"/>
    </source>
</evidence>
<evidence type="ECO:0000313" key="7">
    <source>
        <dbReference type="EMBL" id="RCN56593.1"/>
    </source>
</evidence>
<dbReference type="RefSeq" id="WP_114283187.1">
    <property type="nucleotide sequence ID" value="NZ_PSYR01000002.1"/>
</dbReference>
<name>A0A368HDU2_9GAMM</name>
<keyword evidence="3" id="KW-0645">Protease</keyword>
<dbReference type="GO" id="GO:0005737">
    <property type="term" value="C:cytoplasm"/>
    <property type="evidence" value="ECO:0007669"/>
    <property type="project" value="InterPro"/>
</dbReference>
<organism evidence="7 8">
    <name type="scientific">Acidiferrobacter thiooxydans</name>
    <dbReference type="NCBI Taxonomy" id="163359"/>
    <lineage>
        <taxon>Bacteria</taxon>
        <taxon>Pseudomonadati</taxon>
        <taxon>Pseudomonadota</taxon>
        <taxon>Gammaproteobacteria</taxon>
        <taxon>Acidiferrobacterales</taxon>
        <taxon>Acidiferrobacteraceae</taxon>
        <taxon>Acidiferrobacter</taxon>
    </lineage>
</organism>
<evidence type="ECO:0000256" key="4">
    <source>
        <dbReference type="ARBA" id="ARBA00022801"/>
    </source>
</evidence>
<dbReference type="CDD" id="cd00433">
    <property type="entry name" value="Peptidase_M17"/>
    <property type="match status" value="1"/>
</dbReference>
<dbReference type="GO" id="GO:0070006">
    <property type="term" value="F:metalloaminopeptidase activity"/>
    <property type="evidence" value="ECO:0007669"/>
    <property type="project" value="InterPro"/>
</dbReference>
<evidence type="ECO:0000259" key="6">
    <source>
        <dbReference type="Pfam" id="PF00883"/>
    </source>
</evidence>
<dbReference type="GO" id="GO:0006508">
    <property type="term" value="P:proteolysis"/>
    <property type="evidence" value="ECO:0007669"/>
    <property type="project" value="UniProtKB-KW"/>
</dbReference>
<keyword evidence="5" id="KW-0464">Manganese</keyword>